<proteinExistence type="predicted"/>
<accession>A0A8H6YZ42</accession>
<evidence type="ECO:0000313" key="1">
    <source>
        <dbReference type="EMBL" id="KAF7367934.1"/>
    </source>
</evidence>
<protein>
    <submittedName>
        <fullName evidence="1">Uncharacterized protein</fullName>
    </submittedName>
</protein>
<keyword evidence="2" id="KW-1185">Reference proteome</keyword>
<comment type="caution">
    <text evidence="1">The sequence shown here is derived from an EMBL/GenBank/DDBJ whole genome shotgun (WGS) entry which is preliminary data.</text>
</comment>
<dbReference type="OrthoDB" id="3028417at2759"/>
<dbReference type="Proteomes" id="UP000623467">
    <property type="component" value="Unassembled WGS sequence"/>
</dbReference>
<sequence length="907" mass="100079">MSGRSSQHTPADRELIESVSARQLVQFRDYVFSSAYIKSNAERFLFFDWIDPVALRNFLGSHLSVVGDEDAADLWGDVSARELMDFRNYMFSPAYIKTNAPRFLEPDWIDPCALRKFVDSRPSVADMPPVHGKNLATTALATQAIKRDSDVEVTAQLTRGASRSSSVALPDGIGCENITVESTAKLSRSSIVISSDAIDSDDEDAGLIESDTHWEDGFTSMAGVGRFRVTKKVTVERIEYLPDLASVYPIFRTPTALVIDLNDPKHQLTDPRTNDLYSLDSLVRNADNDAWSWSAGSGTGNSTADVTFAPGEDPVTCRRATADCRGVFTCENVDSALLQVTRFELDPSSRNAVLAAQAEMRRKDGTTSEHNVALFKQSVVLNMKCMAIESSGKKCQGAPIMASSKGSHGHYHFMGCSGWTRKFDKGHQYHPIPDNVDEHLLAKALTGLPFSDDTSKDTPPCTKFVPGSTGFKQMFCPHPHIVSGVAVRSRIVRHACKTKRSIYVPVDLSIRKVLIVTNGVGHNHLMPVLSKIPLAAQEKYKECIRAVGGVGATVAKVDNAPSTKQLLGGKTPAGFAPGLHSKPAKAKIIAKIKRQLFPNGTDAAGVFSFYLNGLTKPLPERYIHSYLTTPDGGICILTCVPYLLKLLDNPGVRSFDDDTTYKRIEGKMNEWELTLFAQIVARAVSAARAYINRGSTDFFEMLFNELQRVKLMVTGKPIPLKAFVQGGNLEIMNSDMDGAQILGICRSVMKHNDPEYSGIPNDTPPEQVSQYFVKICWRHAKEPVHDFKSLVSPAHYARLLDFVYIKRKEELTEFSTFVRGLGIKKILDWWSHKEMHPWIIPSLVKSQSRISTEVWDTTPSTTSTNEGQHAWTNSLTGTGRSLVEAITTAYDVDVAVADEIKLTLKTG</sequence>
<organism evidence="1 2">
    <name type="scientific">Mycena sanguinolenta</name>
    <dbReference type="NCBI Taxonomy" id="230812"/>
    <lineage>
        <taxon>Eukaryota</taxon>
        <taxon>Fungi</taxon>
        <taxon>Dikarya</taxon>
        <taxon>Basidiomycota</taxon>
        <taxon>Agaricomycotina</taxon>
        <taxon>Agaricomycetes</taxon>
        <taxon>Agaricomycetidae</taxon>
        <taxon>Agaricales</taxon>
        <taxon>Marasmiineae</taxon>
        <taxon>Mycenaceae</taxon>
        <taxon>Mycena</taxon>
    </lineage>
</organism>
<name>A0A8H6YZ42_9AGAR</name>
<dbReference type="EMBL" id="JACAZH010000005">
    <property type="protein sequence ID" value="KAF7367934.1"/>
    <property type="molecule type" value="Genomic_DNA"/>
</dbReference>
<dbReference type="AlphaFoldDB" id="A0A8H6YZ42"/>
<evidence type="ECO:0000313" key="2">
    <source>
        <dbReference type="Proteomes" id="UP000623467"/>
    </source>
</evidence>
<reference evidence="1" key="1">
    <citation type="submission" date="2020-05" db="EMBL/GenBank/DDBJ databases">
        <title>Mycena genomes resolve the evolution of fungal bioluminescence.</title>
        <authorList>
            <person name="Tsai I.J."/>
        </authorList>
    </citation>
    <scope>NUCLEOTIDE SEQUENCE</scope>
    <source>
        <strain evidence="1">160909Yilan</strain>
    </source>
</reference>
<gene>
    <name evidence="1" type="ORF">MSAN_00858400</name>
</gene>